<reference evidence="1 2" key="1">
    <citation type="submission" date="2015-07" db="EMBL/GenBank/DDBJ databases">
        <title>Genome sequencing of Kibdelosporangium phytohabitans.</title>
        <authorList>
            <person name="Qin S."/>
            <person name="Xing K."/>
        </authorList>
    </citation>
    <scope>NUCLEOTIDE SEQUENCE [LARGE SCALE GENOMIC DNA]</scope>
    <source>
        <strain evidence="1 2">KLBMP1111</strain>
    </source>
</reference>
<evidence type="ECO:0000313" key="1">
    <source>
        <dbReference type="EMBL" id="ALG08809.1"/>
    </source>
</evidence>
<accession>A0A0N9I2V6</accession>
<organism evidence="1 2">
    <name type="scientific">Kibdelosporangium phytohabitans</name>
    <dbReference type="NCBI Taxonomy" id="860235"/>
    <lineage>
        <taxon>Bacteria</taxon>
        <taxon>Bacillati</taxon>
        <taxon>Actinomycetota</taxon>
        <taxon>Actinomycetes</taxon>
        <taxon>Pseudonocardiales</taxon>
        <taxon>Pseudonocardiaceae</taxon>
        <taxon>Kibdelosporangium</taxon>
    </lineage>
</organism>
<dbReference type="STRING" id="860235.AOZ06_19500"/>
<sequence length="112" mass="11662">MTARRLLLLVVAAVLMSLVLTPRSEPVPPPSPDNETVAVEQTVVKAVPPIRDAGRPAADPGLLKVQSLAEMTSTEPVPAMLGEQDEDVPLVSRDAALPVADDRGPPAGQAVL</sequence>
<dbReference type="EMBL" id="CP012752">
    <property type="protein sequence ID" value="ALG08809.1"/>
    <property type="molecule type" value="Genomic_DNA"/>
</dbReference>
<gene>
    <name evidence="1" type="ORF">AOZ06_19500</name>
</gene>
<dbReference type="KEGG" id="kphy:AOZ06_19500"/>
<protein>
    <submittedName>
        <fullName evidence="1">Uncharacterized protein</fullName>
    </submittedName>
</protein>
<proteinExistence type="predicted"/>
<evidence type="ECO:0000313" key="2">
    <source>
        <dbReference type="Proteomes" id="UP000063699"/>
    </source>
</evidence>
<name>A0A0N9I2V6_9PSEU</name>
<dbReference type="RefSeq" id="WP_054290715.1">
    <property type="nucleotide sequence ID" value="NZ_CP012752.1"/>
</dbReference>
<dbReference type="AlphaFoldDB" id="A0A0N9I2V6"/>
<dbReference type="OrthoDB" id="3696202at2"/>
<dbReference type="Proteomes" id="UP000063699">
    <property type="component" value="Chromosome"/>
</dbReference>
<keyword evidence="2" id="KW-1185">Reference proteome</keyword>